<keyword evidence="2" id="KW-1185">Reference proteome</keyword>
<dbReference type="Proteomes" id="UP000683925">
    <property type="component" value="Unassembled WGS sequence"/>
</dbReference>
<dbReference type="AlphaFoldDB" id="A0A8S1SK93"/>
<sequence>MQINIKSDVLQPLPIKRKIIGLPQKNIEFNDPLNLIWKAASAPATLEQIETIKKVSKGRQQFCKNPFVLIDQAISENSKSIQELLDEIE</sequence>
<organism evidence="1 2">
    <name type="scientific">Paramecium octaurelia</name>
    <dbReference type="NCBI Taxonomy" id="43137"/>
    <lineage>
        <taxon>Eukaryota</taxon>
        <taxon>Sar</taxon>
        <taxon>Alveolata</taxon>
        <taxon>Ciliophora</taxon>
        <taxon>Intramacronucleata</taxon>
        <taxon>Oligohymenophorea</taxon>
        <taxon>Peniculida</taxon>
        <taxon>Parameciidae</taxon>
        <taxon>Paramecium</taxon>
    </lineage>
</organism>
<name>A0A8S1SK93_PAROT</name>
<accession>A0A8S1SK93</accession>
<dbReference type="EMBL" id="CAJJDP010000012">
    <property type="protein sequence ID" value="CAD8141871.1"/>
    <property type="molecule type" value="Genomic_DNA"/>
</dbReference>
<protein>
    <submittedName>
        <fullName evidence="1">Uncharacterized protein</fullName>
    </submittedName>
</protein>
<gene>
    <name evidence="1" type="ORF">POCTA_138.1.T0130177</name>
</gene>
<comment type="caution">
    <text evidence="1">The sequence shown here is derived from an EMBL/GenBank/DDBJ whole genome shotgun (WGS) entry which is preliminary data.</text>
</comment>
<dbReference type="OrthoDB" id="285540at2759"/>
<reference evidence="1" key="1">
    <citation type="submission" date="2021-01" db="EMBL/GenBank/DDBJ databases">
        <authorList>
            <consortium name="Genoscope - CEA"/>
            <person name="William W."/>
        </authorList>
    </citation>
    <scope>NUCLEOTIDE SEQUENCE</scope>
</reference>
<proteinExistence type="predicted"/>
<evidence type="ECO:0000313" key="1">
    <source>
        <dbReference type="EMBL" id="CAD8141871.1"/>
    </source>
</evidence>
<evidence type="ECO:0000313" key="2">
    <source>
        <dbReference type="Proteomes" id="UP000683925"/>
    </source>
</evidence>
<dbReference type="OMA" id="GRQQFCK"/>